<proteinExistence type="predicted"/>
<keyword evidence="2" id="KW-1185">Reference proteome</keyword>
<gene>
    <name evidence="1" type="ORF">SI8410_01001291</name>
</gene>
<accession>A0A7I8JYY6</accession>
<sequence length="19" mass="2262">MNWSIPEIETEKGNSQDQR</sequence>
<dbReference type="EMBL" id="LR746264">
    <property type="protein sequence ID" value="CAA7389213.1"/>
    <property type="molecule type" value="Genomic_DNA"/>
</dbReference>
<dbReference type="AlphaFoldDB" id="A0A7I8JYY6"/>
<evidence type="ECO:0000313" key="1">
    <source>
        <dbReference type="EMBL" id="CAA7389213.1"/>
    </source>
</evidence>
<evidence type="ECO:0000313" key="2">
    <source>
        <dbReference type="Proteomes" id="UP000663760"/>
    </source>
</evidence>
<organism evidence="1 2">
    <name type="scientific">Spirodela intermedia</name>
    <name type="common">Intermediate duckweed</name>
    <dbReference type="NCBI Taxonomy" id="51605"/>
    <lineage>
        <taxon>Eukaryota</taxon>
        <taxon>Viridiplantae</taxon>
        <taxon>Streptophyta</taxon>
        <taxon>Embryophyta</taxon>
        <taxon>Tracheophyta</taxon>
        <taxon>Spermatophyta</taxon>
        <taxon>Magnoliopsida</taxon>
        <taxon>Liliopsida</taxon>
        <taxon>Araceae</taxon>
        <taxon>Lemnoideae</taxon>
        <taxon>Spirodela</taxon>
    </lineage>
</organism>
<protein>
    <submittedName>
        <fullName evidence="1">Uncharacterized protein</fullName>
    </submittedName>
</protein>
<dbReference type="Proteomes" id="UP000663760">
    <property type="component" value="Chromosome 1"/>
</dbReference>
<reference evidence="1" key="1">
    <citation type="submission" date="2020-02" db="EMBL/GenBank/DDBJ databases">
        <authorList>
            <person name="Scholz U."/>
            <person name="Mascher M."/>
            <person name="Fiebig A."/>
        </authorList>
    </citation>
    <scope>NUCLEOTIDE SEQUENCE</scope>
</reference>
<name>A0A7I8JYY6_SPIIN</name>